<feature type="chain" id="PRO_5046172555" description="Secreted protein" evidence="2">
    <location>
        <begin position="31"/>
        <end position="129"/>
    </location>
</feature>
<feature type="region of interest" description="Disordered" evidence="1">
    <location>
        <begin position="82"/>
        <end position="129"/>
    </location>
</feature>
<keyword evidence="4" id="KW-1185">Reference proteome</keyword>
<protein>
    <recommendedName>
        <fullName evidence="5">Secreted protein</fullName>
    </recommendedName>
</protein>
<accession>A0ABY6QTS4</accession>
<dbReference type="Proteomes" id="UP001164506">
    <property type="component" value="Chromosome"/>
</dbReference>
<feature type="signal peptide" evidence="2">
    <location>
        <begin position="1"/>
        <end position="30"/>
    </location>
</feature>
<feature type="compositionally biased region" description="Basic and acidic residues" evidence="1">
    <location>
        <begin position="100"/>
        <end position="109"/>
    </location>
</feature>
<proteinExistence type="predicted"/>
<dbReference type="RefSeq" id="WP_267258192.1">
    <property type="nucleotide sequence ID" value="NZ_CP084204.1"/>
</dbReference>
<evidence type="ECO:0000313" key="3">
    <source>
        <dbReference type="EMBL" id="UZX20097.1"/>
    </source>
</evidence>
<sequence length="129" mass="12853">MAGSSARRLSALLPAMLCALWSLLLVPASAAPAEGLPAATASHQAAFPAAPRATTQEPHLAPAAVVGLPAAVENPVRFPAAPAAPAAAPADLSVPARGLLEGDPRRERAPPGGLHGPRAPRGPPSTRHS</sequence>
<dbReference type="EMBL" id="CP084204">
    <property type="protein sequence ID" value="UZX20097.1"/>
    <property type="molecule type" value="Genomic_DNA"/>
</dbReference>
<gene>
    <name evidence="3" type="ORF">LDH80_04910</name>
</gene>
<name>A0ABY6QTS4_9ACTN</name>
<keyword evidence="2" id="KW-0732">Signal</keyword>
<evidence type="ECO:0000313" key="4">
    <source>
        <dbReference type="Proteomes" id="UP001164506"/>
    </source>
</evidence>
<feature type="region of interest" description="Disordered" evidence="1">
    <location>
        <begin position="34"/>
        <end position="57"/>
    </location>
</feature>
<reference evidence="3" key="1">
    <citation type="submission" date="2021-09" db="EMBL/GenBank/DDBJ databases">
        <title>Complete genome sequence and metabolic characterization of Streptomyces tanashiensis DSM 731 the producer of antibacterial Kalafungin and diverse secondary metabolites.</title>
        <authorList>
            <person name="Abbasi M.N."/>
            <person name="Anwar M.N."/>
            <person name="Alam K."/>
            <person name="Shoaib M."/>
            <person name="Lin Z."/>
            <person name="Hayat M."/>
            <person name="Ali M.I."/>
            <person name="Malik H.M.T."/>
            <person name="Ahmed I."/>
            <person name="Li A."/>
            <person name="Hailong Wang H."/>
            <person name="Zhang Y."/>
        </authorList>
    </citation>
    <scope>NUCLEOTIDE SEQUENCE</scope>
    <source>
        <strain evidence="3">Kala</strain>
    </source>
</reference>
<evidence type="ECO:0008006" key="5">
    <source>
        <dbReference type="Google" id="ProtNLM"/>
    </source>
</evidence>
<dbReference type="GeneID" id="95598760"/>
<organism evidence="3 4">
    <name type="scientific">Streptomyces tanashiensis</name>
    <dbReference type="NCBI Taxonomy" id="67367"/>
    <lineage>
        <taxon>Bacteria</taxon>
        <taxon>Bacillati</taxon>
        <taxon>Actinomycetota</taxon>
        <taxon>Actinomycetes</taxon>
        <taxon>Kitasatosporales</taxon>
        <taxon>Streptomycetaceae</taxon>
        <taxon>Streptomyces</taxon>
    </lineage>
</organism>
<evidence type="ECO:0000256" key="1">
    <source>
        <dbReference type="SAM" id="MobiDB-lite"/>
    </source>
</evidence>
<evidence type="ECO:0000256" key="2">
    <source>
        <dbReference type="SAM" id="SignalP"/>
    </source>
</evidence>